<dbReference type="AlphaFoldDB" id="A0A0P1B2T5"/>
<name>A0A0P1B2T5_PLAHL</name>
<dbReference type="EMBL" id="CCYD01003042">
    <property type="protein sequence ID" value="CEG49064.1"/>
    <property type="molecule type" value="Genomic_DNA"/>
</dbReference>
<proteinExistence type="predicted"/>
<dbReference type="GeneID" id="36401906"/>
<sequence length="53" mass="5961">MTISTGLAIQQLLTLRLEEGRFNYRFLLEEASNMASQATISDNEEILEDGTIL</sequence>
<evidence type="ECO:0000313" key="2">
    <source>
        <dbReference type="Proteomes" id="UP000054928"/>
    </source>
</evidence>
<protein>
    <submittedName>
        <fullName evidence="1">Uncharacterized protein</fullName>
    </submittedName>
</protein>
<reference evidence="2" key="1">
    <citation type="submission" date="2014-09" db="EMBL/GenBank/DDBJ databases">
        <authorList>
            <person name="Sharma Rahul"/>
            <person name="Thines Marco"/>
        </authorList>
    </citation>
    <scope>NUCLEOTIDE SEQUENCE [LARGE SCALE GENOMIC DNA]</scope>
</reference>
<keyword evidence="2" id="KW-1185">Reference proteome</keyword>
<accession>A0A0P1B2T5</accession>
<organism evidence="1 2">
    <name type="scientific">Plasmopara halstedii</name>
    <name type="common">Downy mildew of sunflower</name>
    <dbReference type="NCBI Taxonomy" id="4781"/>
    <lineage>
        <taxon>Eukaryota</taxon>
        <taxon>Sar</taxon>
        <taxon>Stramenopiles</taxon>
        <taxon>Oomycota</taxon>
        <taxon>Peronosporomycetes</taxon>
        <taxon>Peronosporales</taxon>
        <taxon>Peronosporaceae</taxon>
        <taxon>Plasmopara</taxon>
    </lineage>
</organism>
<evidence type="ECO:0000313" key="1">
    <source>
        <dbReference type="EMBL" id="CEG49064.1"/>
    </source>
</evidence>
<dbReference type="RefSeq" id="XP_024585433.1">
    <property type="nucleotide sequence ID" value="XM_024720211.1"/>
</dbReference>
<dbReference type="Proteomes" id="UP000054928">
    <property type="component" value="Unassembled WGS sequence"/>
</dbReference>